<comment type="caution">
    <text evidence="3">The sequence shown here is derived from an EMBL/GenBank/DDBJ whole genome shotgun (WGS) entry which is preliminary data.</text>
</comment>
<dbReference type="PANTHER" id="PTHR44103:SF1">
    <property type="entry name" value="PROPROTEIN CONVERTASE P"/>
    <property type="match status" value="1"/>
</dbReference>
<gene>
    <name evidence="3" type="ORF">QWM81_01955</name>
</gene>
<dbReference type="PANTHER" id="PTHR44103">
    <property type="entry name" value="PROPROTEIN CONVERTASE P"/>
    <property type="match status" value="1"/>
</dbReference>
<dbReference type="Pfam" id="PF01839">
    <property type="entry name" value="FG-GAP"/>
    <property type="match status" value="1"/>
</dbReference>
<dbReference type="RefSeq" id="WP_290109629.1">
    <property type="nucleotide sequence ID" value="NZ_JAUEPL010000002.1"/>
</dbReference>
<evidence type="ECO:0000256" key="1">
    <source>
        <dbReference type="ARBA" id="ARBA00022729"/>
    </source>
</evidence>
<organism evidence="3 4">
    <name type="scientific">Streptomyces ficellus</name>
    <dbReference type="NCBI Taxonomy" id="1977088"/>
    <lineage>
        <taxon>Bacteria</taxon>
        <taxon>Bacillati</taxon>
        <taxon>Actinomycetota</taxon>
        <taxon>Actinomycetes</taxon>
        <taxon>Kitasatosporales</taxon>
        <taxon>Streptomycetaceae</taxon>
        <taxon>Streptomyces</taxon>
    </lineage>
</organism>
<sequence length="421" mass="46567">MAANTALNLPTPAFDREIVADQLNDGYWVEAPDIDGDTRPDLFGYGLSLGEIYWYKNPGWKRQLVADGFHMPIGAHCADISGNGRPDIVVCYELYGPGGRIDDPNLEGGKIDWIENTGKPDADVRWERHYIGRETGMHRLRVGHFTQTRKPEVMGVPCVGPKHVHGLIPVVLFSPNNDVRKPWEKRVVDDSHFRMIHGAELRQNPLPGCEHLDSILLASEEGVTWLHYDEREGRFTTTHIGSGEHSQFEQTGFKGSGDVGAGRIGDDPHAYVAATEPFHGNTLAVYVKEQPGTPVAEATWRRVVLDVFGDPNEMGEGPGHQIVCADFDNDGDDEFLVALRGPWPWQGVFYYKAIDIQAGIFTKWRVSSDSTARIAVGDFNGDGRLDFATIAYKVDKYFVAQDAKLSVFHNAIDGIAPADAG</sequence>
<proteinExistence type="predicted"/>
<protein>
    <submittedName>
        <fullName evidence="3">VCBS repeat-containing protein</fullName>
    </submittedName>
</protein>
<name>A0ABT7Z0P2_9ACTN</name>
<evidence type="ECO:0000313" key="4">
    <source>
        <dbReference type="Proteomes" id="UP001174050"/>
    </source>
</evidence>
<dbReference type="InterPro" id="IPR013517">
    <property type="entry name" value="FG-GAP"/>
</dbReference>
<dbReference type="SUPFAM" id="SSF69318">
    <property type="entry name" value="Integrin alpha N-terminal domain"/>
    <property type="match status" value="1"/>
</dbReference>
<dbReference type="Gene3D" id="2.130.10.130">
    <property type="entry name" value="Integrin alpha, N-terminal"/>
    <property type="match status" value="1"/>
</dbReference>
<evidence type="ECO:0000259" key="2">
    <source>
        <dbReference type="Pfam" id="PF22301"/>
    </source>
</evidence>
<dbReference type="Proteomes" id="UP001174050">
    <property type="component" value="Unassembled WGS sequence"/>
</dbReference>
<feature type="domain" description="Aldos-2-ulose dehydratase beta-propeller" evidence="2">
    <location>
        <begin position="108"/>
        <end position="289"/>
    </location>
</feature>
<dbReference type="InterPro" id="IPR054583">
    <property type="entry name" value="Beta-prop_AUDH"/>
</dbReference>
<dbReference type="Pfam" id="PF22301">
    <property type="entry name" value="AUDH_beta_propeller"/>
    <property type="match status" value="1"/>
</dbReference>
<evidence type="ECO:0000313" key="3">
    <source>
        <dbReference type="EMBL" id="MDN3292827.1"/>
    </source>
</evidence>
<keyword evidence="4" id="KW-1185">Reference proteome</keyword>
<reference evidence="3" key="1">
    <citation type="submission" date="2023-06" db="EMBL/GenBank/DDBJ databases">
        <title>WGS-Sequencing of Streptomyces ficellus isolate 21 collected from sand in Gara Djebilet Iron Mine in Algeria.</title>
        <authorList>
            <person name="Zegers G.P."/>
            <person name="Gomez A."/>
            <person name="Gueddou A."/>
            <person name="Zahara A.F."/>
            <person name="Worth M."/>
            <person name="Sevigny J.L."/>
            <person name="Tisa L."/>
        </authorList>
    </citation>
    <scope>NUCLEOTIDE SEQUENCE</scope>
    <source>
        <strain evidence="3">AS11</strain>
    </source>
</reference>
<dbReference type="EMBL" id="JAUEPL010000002">
    <property type="protein sequence ID" value="MDN3292827.1"/>
    <property type="molecule type" value="Genomic_DNA"/>
</dbReference>
<dbReference type="Pfam" id="PF13517">
    <property type="entry name" value="FG-GAP_3"/>
    <property type="match status" value="1"/>
</dbReference>
<dbReference type="InterPro" id="IPR028994">
    <property type="entry name" value="Integrin_alpha_N"/>
</dbReference>
<keyword evidence="1" id="KW-0732">Signal</keyword>
<accession>A0ABT7Z0P2</accession>